<protein>
    <submittedName>
        <fullName evidence="6">RRM domain-containing protein</fullName>
    </submittedName>
</protein>
<dbReference type="SUPFAM" id="SSF54928">
    <property type="entry name" value="RNA-binding domain, RBD"/>
    <property type="match status" value="1"/>
</dbReference>
<dbReference type="Pfam" id="PF00076">
    <property type="entry name" value="RRM_1"/>
    <property type="match status" value="1"/>
</dbReference>
<dbReference type="PANTHER" id="PTHR11176">
    <property type="entry name" value="BOULE-RELATED"/>
    <property type="match status" value="1"/>
</dbReference>
<gene>
    <name evidence="4" type="ORF">EVEC_LOCUS7046</name>
</gene>
<dbReference type="InterPro" id="IPR035979">
    <property type="entry name" value="RBD_domain_sf"/>
</dbReference>
<dbReference type="WBParaSite" id="EVEC_0000754401-mRNA-1">
    <property type="protein sequence ID" value="EVEC_0000754401-mRNA-1"/>
    <property type="gene ID" value="EVEC_0000754401"/>
</dbReference>
<dbReference type="GO" id="GO:0003723">
    <property type="term" value="F:RNA binding"/>
    <property type="evidence" value="ECO:0007669"/>
    <property type="project" value="UniProtKB-UniRule"/>
</dbReference>
<evidence type="ECO:0000313" key="5">
    <source>
        <dbReference type="Proteomes" id="UP000274131"/>
    </source>
</evidence>
<name>A0A0N4VAM9_ENTVE</name>
<dbReference type="PROSITE" id="PS50102">
    <property type="entry name" value="RRM"/>
    <property type="match status" value="1"/>
</dbReference>
<evidence type="ECO:0000259" key="3">
    <source>
        <dbReference type="PROSITE" id="PS50102"/>
    </source>
</evidence>
<sequence>MDAATAYIPVAYGLPGNNFNIGYGDKPYFAPIPGVSPEFHNLQGYLVQPDTIFVGGFPLSTTESDLRMFFENYGEVKDVKLPHNEKGSSKGYGFIKFSNEEMAGKILKTAESSDGKLDLNGRKINVARAMRRVQQPAFSPGKFFEADYLLATPSGHLIRNPYICSPIPLTLTQPVELNGINILRTQMQFYNMANSGIGVQQQGQCGTYEIGSGDGTQNQNFEQYQNMLTGSTSPPMYGNNMMQQEPPNTTQQLSMKSQPLNPNYCFPVVPVPQVSAVNSLEFSYQQTYNDGPPPNFTTGDIFAICGLSVENCMFVLE</sequence>
<dbReference type="OrthoDB" id="21467at2759"/>
<reference evidence="4 5" key="2">
    <citation type="submission" date="2018-10" db="EMBL/GenBank/DDBJ databases">
        <authorList>
            <consortium name="Pathogen Informatics"/>
        </authorList>
    </citation>
    <scope>NUCLEOTIDE SEQUENCE [LARGE SCALE GENOMIC DNA]</scope>
</reference>
<dbReference type="AlphaFoldDB" id="A0A0N4VAM9"/>
<accession>A0A0N4VAM9</accession>
<dbReference type="PANTHER" id="PTHR11176:SF57">
    <property type="entry name" value="PROTEIN BOULE"/>
    <property type="match status" value="1"/>
</dbReference>
<proteinExistence type="predicted"/>
<feature type="domain" description="RRM" evidence="3">
    <location>
        <begin position="50"/>
        <end position="131"/>
    </location>
</feature>
<evidence type="ECO:0000313" key="6">
    <source>
        <dbReference type="WBParaSite" id="EVEC_0000754401-mRNA-1"/>
    </source>
</evidence>
<dbReference type="Gene3D" id="3.30.70.330">
    <property type="match status" value="1"/>
</dbReference>
<dbReference type="InterPro" id="IPR012677">
    <property type="entry name" value="Nucleotide-bd_a/b_plait_sf"/>
</dbReference>
<dbReference type="STRING" id="51028.A0A0N4VAM9"/>
<keyword evidence="5" id="KW-1185">Reference proteome</keyword>
<dbReference type="Proteomes" id="UP000274131">
    <property type="component" value="Unassembled WGS sequence"/>
</dbReference>
<keyword evidence="1 2" id="KW-0694">RNA-binding</keyword>
<dbReference type="InterPro" id="IPR000504">
    <property type="entry name" value="RRM_dom"/>
</dbReference>
<dbReference type="EMBL" id="UXUI01008754">
    <property type="protein sequence ID" value="VDD92295.1"/>
    <property type="molecule type" value="Genomic_DNA"/>
</dbReference>
<evidence type="ECO:0000313" key="4">
    <source>
        <dbReference type="EMBL" id="VDD92295.1"/>
    </source>
</evidence>
<organism evidence="6">
    <name type="scientific">Enterobius vermicularis</name>
    <name type="common">Human pinworm</name>
    <dbReference type="NCBI Taxonomy" id="51028"/>
    <lineage>
        <taxon>Eukaryota</taxon>
        <taxon>Metazoa</taxon>
        <taxon>Ecdysozoa</taxon>
        <taxon>Nematoda</taxon>
        <taxon>Chromadorea</taxon>
        <taxon>Rhabditida</taxon>
        <taxon>Spirurina</taxon>
        <taxon>Oxyuridomorpha</taxon>
        <taxon>Oxyuroidea</taxon>
        <taxon>Oxyuridae</taxon>
        <taxon>Enterobius</taxon>
    </lineage>
</organism>
<reference evidence="6" key="1">
    <citation type="submission" date="2017-02" db="UniProtKB">
        <authorList>
            <consortium name="WormBaseParasite"/>
        </authorList>
    </citation>
    <scope>IDENTIFICATION</scope>
</reference>
<dbReference type="SMART" id="SM00360">
    <property type="entry name" value="RRM"/>
    <property type="match status" value="1"/>
</dbReference>
<evidence type="ECO:0000256" key="2">
    <source>
        <dbReference type="PROSITE-ProRule" id="PRU00176"/>
    </source>
</evidence>
<evidence type="ECO:0000256" key="1">
    <source>
        <dbReference type="ARBA" id="ARBA00022884"/>
    </source>
</evidence>